<name>A0A250V4V4_STROL</name>
<accession>A0A250V4V4</accession>
<feature type="region of interest" description="Disordered" evidence="1">
    <location>
        <begin position="1"/>
        <end position="25"/>
    </location>
</feature>
<dbReference type="Proteomes" id="UP000217446">
    <property type="component" value="Unassembled WGS sequence"/>
</dbReference>
<protein>
    <submittedName>
        <fullName evidence="2">Uncharacterized protein</fullName>
    </submittedName>
</protein>
<evidence type="ECO:0000256" key="1">
    <source>
        <dbReference type="SAM" id="MobiDB-lite"/>
    </source>
</evidence>
<reference evidence="3" key="1">
    <citation type="submission" date="2017-05" db="EMBL/GenBank/DDBJ databases">
        <title>Streptomyces olivochromogenes NBRC 3561 whole genome shotgun sequence.</title>
        <authorList>
            <person name="Dohra H."/>
            <person name="Kodani S."/>
        </authorList>
    </citation>
    <scope>NUCLEOTIDE SEQUENCE [LARGE SCALE GENOMIC DNA]</scope>
    <source>
        <strain evidence="3">NBRC 3561</strain>
    </source>
</reference>
<organism evidence="2 3">
    <name type="scientific">Streptomyces olivochromogenes</name>
    <dbReference type="NCBI Taxonomy" id="1963"/>
    <lineage>
        <taxon>Bacteria</taxon>
        <taxon>Bacillati</taxon>
        <taxon>Actinomycetota</taxon>
        <taxon>Actinomycetes</taxon>
        <taxon>Kitasatosporales</taxon>
        <taxon>Streptomycetaceae</taxon>
        <taxon>Streptomyces</taxon>
    </lineage>
</organism>
<gene>
    <name evidence="2" type="ORF">SO3561_00600</name>
</gene>
<proteinExistence type="predicted"/>
<evidence type="ECO:0000313" key="3">
    <source>
        <dbReference type="Proteomes" id="UP000217446"/>
    </source>
</evidence>
<keyword evidence="3" id="KW-1185">Reference proteome</keyword>
<feature type="compositionally biased region" description="Polar residues" evidence="1">
    <location>
        <begin position="11"/>
        <end position="22"/>
    </location>
</feature>
<dbReference type="AlphaFoldDB" id="A0A250V4V4"/>
<comment type="caution">
    <text evidence="2">The sequence shown here is derived from an EMBL/GenBank/DDBJ whole genome shotgun (WGS) entry which is preliminary data.</text>
</comment>
<dbReference type="EMBL" id="BDQI01000001">
    <property type="protein sequence ID" value="GAX49114.1"/>
    <property type="molecule type" value="Genomic_DNA"/>
</dbReference>
<evidence type="ECO:0000313" key="2">
    <source>
        <dbReference type="EMBL" id="GAX49114.1"/>
    </source>
</evidence>
<sequence length="63" mass="6938">MREGVVRARSARTTPSLASSPSPYGHFVVVRDSAGQRLERLPHHERVVRHGQVGGPVLRGEKL</sequence>